<comment type="subcellular location">
    <subcellularLocation>
        <location evidence="1">Nucleus</location>
    </subcellularLocation>
</comment>
<feature type="region of interest" description="Disordered" evidence="8">
    <location>
        <begin position="184"/>
        <end position="471"/>
    </location>
</feature>
<keyword evidence="12" id="KW-1185">Reference proteome</keyword>
<dbReference type="PROSITE" id="PS50158">
    <property type="entry name" value="ZF_CCHC"/>
    <property type="match status" value="1"/>
</dbReference>
<feature type="compositionally biased region" description="Polar residues" evidence="8">
    <location>
        <begin position="21"/>
        <end position="37"/>
    </location>
</feature>
<dbReference type="InterPro" id="IPR000504">
    <property type="entry name" value="RRM_dom"/>
</dbReference>
<feature type="compositionally biased region" description="Pro residues" evidence="8">
    <location>
        <begin position="395"/>
        <end position="404"/>
    </location>
</feature>
<keyword evidence="5" id="KW-0539">Nucleus</keyword>
<evidence type="ECO:0000256" key="1">
    <source>
        <dbReference type="ARBA" id="ARBA00004123"/>
    </source>
</evidence>
<dbReference type="GO" id="GO:0005737">
    <property type="term" value="C:cytoplasm"/>
    <property type="evidence" value="ECO:0007669"/>
    <property type="project" value="TreeGrafter"/>
</dbReference>
<dbReference type="Gene3D" id="4.10.60.10">
    <property type="entry name" value="Zinc finger, CCHC-type"/>
    <property type="match status" value="1"/>
</dbReference>
<dbReference type="GO" id="GO:0008270">
    <property type="term" value="F:zinc ion binding"/>
    <property type="evidence" value="ECO:0007669"/>
    <property type="project" value="UniProtKB-KW"/>
</dbReference>
<evidence type="ECO:0000256" key="4">
    <source>
        <dbReference type="ARBA" id="ARBA00022884"/>
    </source>
</evidence>
<evidence type="ECO:0008006" key="13">
    <source>
        <dbReference type="Google" id="ProtNLM"/>
    </source>
</evidence>
<feature type="compositionally biased region" description="Basic and acidic residues" evidence="8">
    <location>
        <begin position="375"/>
        <end position="392"/>
    </location>
</feature>
<dbReference type="AlphaFoldDB" id="A0A8H5BHR9"/>
<evidence type="ECO:0000256" key="2">
    <source>
        <dbReference type="ARBA" id="ARBA00022664"/>
    </source>
</evidence>
<dbReference type="SMART" id="SM00360">
    <property type="entry name" value="RRM"/>
    <property type="match status" value="1"/>
</dbReference>
<evidence type="ECO:0000256" key="7">
    <source>
        <dbReference type="PROSITE-ProRule" id="PRU00176"/>
    </source>
</evidence>
<feature type="domain" description="CCHC-type" evidence="10">
    <location>
        <begin position="172"/>
        <end position="187"/>
    </location>
</feature>
<reference evidence="11 12" key="1">
    <citation type="journal article" date="2020" name="ISME J.">
        <title>Uncovering the hidden diversity of litter-decomposition mechanisms in mushroom-forming fungi.</title>
        <authorList>
            <person name="Floudas D."/>
            <person name="Bentzer J."/>
            <person name="Ahren D."/>
            <person name="Johansson T."/>
            <person name="Persson P."/>
            <person name="Tunlid A."/>
        </authorList>
    </citation>
    <scope>NUCLEOTIDE SEQUENCE [LARGE SCALE GENOMIC DNA]</scope>
    <source>
        <strain evidence="11 12">CBS 175.51</strain>
    </source>
</reference>
<evidence type="ECO:0000313" key="11">
    <source>
        <dbReference type="EMBL" id="KAF5323505.1"/>
    </source>
</evidence>
<feature type="compositionally biased region" description="Basic and acidic residues" evidence="8">
    <location>
        <begin position="263"/>
        <end position="272"/>
    </location>
</feature>
<protein>
    <recommendedName>
        <fullName evidence="13">RNA-binding domain-containing protein</fullName>
    </recommendedName>
</protein>
<evidence type="ECO:0000259" key="9">
    <source>
        <dbReference type="PROSITE" id="PS50102"/>
    </source>
</evidence>
<dbReference type="InterPro" id="IPR035979">
    <property type="entry name" value="RBD_domain_sf"/>
</dbReference>
<name>A0A8H5BHR9_9AGAR</name>
<dbReference type="SUPFAM" id="SSF54928">
    <property type="entry name" value="RNA-binding domain, RBD"/>
    <property type="match status" value="1"/>
</dbReference>
<evidence type="ECO:0000256" key="6">
    <source>
        <dbReference type="PROSITE-ProRule" id="PRU00047"/>
    </source>
</evidence>
<keyword evidence="3" id="KW-0677">Repeat</keyword>
<dbReference type="SMART" id="SM00343">
    <property type="entry name" value="ZnF_C2HC"/>
    <property type="match status" value="1"/>
</dbReference>
<dbReference type="PANTHER" id="PTHR23003:SF62">
    <property type="entry name" value="SERINE_ARGININE (SR)-TYPE SHUTTLING MRNA BINDING PROTEIN NPL3"/>
    <property type="match status" value="1"/>
</dbReference>
<dbReference type="GO" id="GO:0005634">
    <property type="term" value="C:nucleus"/>
    <property type="evidence" value="ECO:0007669"/>
    <property type="project" value="UniProtKB-SubCell"/>
</dbReference>
<organism evidence="11 12">
    <name type="scientific">Ephemerocybe angulata</name>
    <dbReference type="NCBI Taxonomy" id="980116"/>
    <lineage>
        <taxon>Eukaryota</taxon>
        <taxon>Fungi</taxon>
        <taxon>Dikarya</taxon>
        <taxon>Basidiomycota</taxon>
        <taxon>Agaricomycotina</taxon>
        <taxon>Agaricomycetes</taxon>
        <taxon>Agaricomycetidae</taxon>
        <taxon>Agaricales</taxon>
        <taxon>Agaricineae</taxon>
        <taxon>Psathyrellaceae</taxon>
        <taxon>Ephemerocybe</taxon>
    </lineage>
</organism>
<keyword evidence="6" id="KW-0479">Metal-binding</keyword>
<dbReference type="Proteomes" id="UP000541558">
    <property type="component" value="Unassembled WGS sequence"/>
</dbReference>
<keyword evidence="2" id="KW-0507">mRNA processing</keyword>
<comment type="caution">
    <text evidence="11">The sequence shown here is derived from an EMBL/GenBank/DDBJ whole genome shotgun (WGS) entry which is preliminary data.</text>
</comment>
<keyword evidence="4 7" id="KW-0694">RNA-binding</keyword>
<evidence type="ECO:0000256" key="5">
    <source>
        <dbReference type="ARBA" id="ARBA00023242"/>
    </source>
</evidence>
<dbReference type="PANTHER" id="PTHR23003">
    <property type="entry name" value="RNA RECOGNITION MOTIF RRM DOMAIN CONTAINING PROTEIN"/>
    <property type="match status" value="1"/>
</dbReference>
<dbReference type="EMBL" id="JAACJK010000166">
    <property type="protein sequence ID" value="KAF5323505.1"/>
    <property type="molecule type" value="Genomic_DNA"/>
</dbReference>
<feature type="domain" description="RRM" evidence="9">
    <location>
        <begin position="88"/>
        <end position="158"/>
    </location>
</feature>
<gene>
    <name evidence="11" type="ORF">D9611_005819</name>
</gene>
<evidence type="ECO:0000313" key="12">
    <source>
        <dbReference type="Proteomes" id="UP000541558"/>
    </source>
</evidence>
<keyword evidence="6" id="KW-0862">Zinc</keyword>
<dbReference type="Pfam" id="PF00076">
    <property type="entry name" value="RRM_1"/>
    <property type="match status" value="1"/>
</dbReference>
<dbReference type="InterPro" id="IPR001878">
    <property type="entry name" value="Znf_CCHC"/>
</dbReference>
<evidence type="ECO:0000256" key="8">
    <source>
        <dbReference type="SAM" id="MobiDB-lite"/>
    </source>
</evidence>
<dbReference type="InterPro" id="IPR050374">
    <property type="entry name" value="RRT5_SRSF_SR"/>
</dbReference>
<dbReference type="GO" id="GO:0006397">
    <property type="term" value="P:mRNA processing"/>
    <property type="evidence" value="ECO:0007669"/>
    <property type="project" value="UniProtKB-KW"/>
</dbReference>
<feature type="compositionally biased region" description="Low complexity" evidence="8">
    <location>
        <begin position="422"/>
        <end position="431"/>
    </location>
</feature>
<dbReference type="PROSITE" id="PS50102">
    <property type="entry name" value="RRM"/>
    <property type="match status" value="1"/>
</dbReference>
<feature type="compositionally biased region" description="Basic and acidic residues" evidence="8">
    <location>
        <begin position="449"/>
        <end position="464"/>
    </location>
</feature>
<dbReference type="Pfam" id="PF00098">
    <property type="entry name" value="zf-CCHC"/>
    <property type="match status" value="1"/>
</dbReference>
<keyword evidence="6" id="KW-0863">Zinc-finger</keyword>
<dbReference type="GO" id="GO:0003729">
    <property type="term" value="F:mRNA binding"/>
    <property type="evidence" value="ECO:0007669"/>
    <property type="project" value="TreeGrafter"/>
</dbReference>
<dbReference type="Gene3D" id="3.30.70.330">
    <property type="match status" value="1"/>
</dbReference>
<feature type="compositionally biased region" description="Low complexity" evidence="8">
    <location>
        <begin position="62"/>
        <end position="74"/>
    </location>
</feature>
<feature type="compositionally biased region" description="Pro residues" evidence="8">
    <location>
        <begin position="340"/>
        <end position="349"/>
    </location>
</feature>
<dbReference type="OrthoDB" id="1099063at2759"/>
<dbReference type="CDD" id="cd00590">
    <property type="entry name" value="RRM_SF"/>
    <property type="match status" value="1"/>
</dbReference>
<evidence type="ECO:0000256" key="3">
    <source>
        <dbReference type="ARBA" id="ARBA00022737"/>
    </source>
</evidence>
<dbReference type="InterPro" id="IPR012677">
    <property type="entry name" value="Nucleotide-bd_a/b_plait_sf"/>
</dbReference>
<evidence type="ECO:0000259" key="10">
    <source>
        <dbReference type="PROSITE" id="PS50158"/>
    </source>
</evidence>
<sequence length="471" mass="52500">MAAVNTPPEDVPMQAAWGPQDDQTLGPISNGNGQPANGASMAGDDNHQGQEPENGADYPPRGSSVGDVSVNGGSKADNYRGEKQVKPNKVYIGGLPENTREEDLQNCFGKIGKITNIELKVGYGFVEFEQREAAEESVAKYHEGFFMGQKIRVELSHGGGRTAKYAGEPGACFRCGQQGHWARECPNQSHGGSRARNYEPLVDRVQRDYPPRSVPPRDDYPPARYPPARDARYDYAPPPPRDYRRAPSPSPREYRDYPPPPPRGRDYDDYGRRGPPPPPVHDRDRYTPVVPVPPPADYAPRGRYAPPPVESYRGYSGPPPPPPASYDRYDGRPADRYPSAYPPPPPPPAGGRARSPPPRDYDRAPPRQVLSNEPWETHSYRVDYRDYPDYRRRPVTPPRYPPGDYPRASAEPPSTRYRRRSVSPGPVRSPVAYDMYPAAGYSGNVQPAPRRDYPAPPRAGRDIEPAPYRRQ</sequence>
<accession>A0A8H5BHR9</accession>
<feature type="compositionally biased region" description="Basic and acidic residues" evidence="8">
    <location>
        <begin position="201"/>
        <end position="233"/>
    </location>
</feature>
<feature type="region of interest" description="Disordered" evidence="8">
    <location>
        <begin position="1"/>
        <end position="82"/>
    </location>
</feature>
<proteinExistence type="predicted"/>